<sequence>MLLWTGIGTKAVIKSDVGPFKNETTHLSRSKFKNVDIVIIGQDRDTITFTKQEAEAMVRYLTSVIPSMKEALNAN</sequence>
<keyword evidence="3" id="KW-1185">Reference proteome</keyword>
<dbReference type="GeneID" id="65108297"/>
<dbReference type="EMBL" id="LC371242">
    <property type="protein sequence ID" value="BBC78158.1"/>
    <property type="molecule type" value="Genomic_DNA"/>
</dbReference>
<feature type="domain" description="T4 y05I-like putative transcription factor C-terminal" evidence="1">
    <location>
        <begin position="1"/>
        <end position="68"/>
    </location>
</feature>
<protein>
    <recommendedName>
        <fullName evidence="1">T4 y05I-like putative transcription factor C-terminal domain-containing protein</fullName>
    </recommendedName>
</protein>
<dbReference type="Pfam" id="PF24448">
    <property type="entry name" value="T4_y05I_C"/>
    <property type="match status" value="1"/>
</dbReference>
<evidence type="ECO:0000313" key="3">
    <source>
        <dbReference type="Proteomes" id="UP000250157"/>
    </source>
</evidence>
<evidence type="ECO:0000259" key="1">
    <source>
        <dbReference type="Pfam" id="PF24448"/>
    </source>
</evidence>
<dbReference type="RefSeq" id="YP_010090805.1">
    <property type="nucleotide sequence ID" value="NC_055721.1"/>
</dbReference>
<dbReference type="InterPro" id="IPR057820">
    <property type="entry name" value="T4_y05I_C"/>
</dbReference>
<evidence type="ECO:0000313" key="2">
    <source>
        <dbReference type="EMBL" id="BBC78158.1"/>
    </source>
</evidence>
<accession>A0A2Z5ZC19</accession>
<dbReference type="KEGG" id="vg:65108297"/>
<proteinExistence type="predicted"/>
<reference evidence="2 3" key="1">
    <citation type="submission" date="2018-02" db="EMBL/GenBank/DDBJ databases">
        <title>Full genome sequencing of a novel polyvalent bacteriophage as one of T4-Family member.</title>
        <authorList>
            <person name="Kawasaki T."/>
            <person name="Saad A.M."/>
            <person name="Yamada T."/>
        </authorList>
    </citation>
    <scope>NUCLEOTIDE SEQUENCE [LARGE SCALE GENOMIC DNA]</scope>
    <source>
        <strain evidence="2 3">EcS1</strain>
    </source>
</reference>
<name>A0A2Z5ZC19_9CAUD</name>
<organism evidence="2 3">
    <name type="scientific">Escherichia phage EcS1</name>
    <dbReference type="NCBI Taxonomy" id="2083276"/>
    <lineage>
        <taxon>Viruses</taxon>
        <taxon>Duplodnaviria</taxon>
        <taxon>Heunggongvirae</taxon>
        <taxon>Uroviricota</taxon>
        <taxon>Caudoviricetes</taxon>
        <taxon>Pantevenvirales</taxon>
        <taxon>Straboviridae</taxon>
        <taxon>Tevenvirinae</taxon>
        <taxon>Kagamiyamavirus</taxon>
        <taxon>Kagamiyamavirus ecs1</taxon>
    </lineage>
</organism>
<dbReference type="Proteomes" id="UP000250157">
    <property type="component" value="Segment"/>
</dbReference>